<dbReference type="Proteomes" id="UP001151760">
    <property type="component" value="Unassembled WGS sequence"/>
</dbReference>
<evidence type="ECO:0000313" key="1">
    <source>
        <dbReference type="EMBL" id="GJT53352.1"/>
    </source>
</evidence>
<proteinExistence type="predicted"/>
<gene>
    <name evidence="1" type="ORF">Tco_0988406</name>
</gene>
<dbReference type="EMBL" id="BQNB010016579">
    <property type="protein sequence ID" value="GJT53352.1"/>
    <property type="molecule type" value="Genomic_DNA"/>
</dbReference>
<organism evidence="1 2">
    <name type="scientific">Tanacetum coccineum</name>
    <dbReference type="NCBI Taxonomy" id="301880"/>
    <lineage>
        <taxon>Eukaryota</taxon>
        <taxon>Viridiplantae</taxon>
        <taxon>Streptophyta</taxon>
        <taxon>Embryophyta</taxon>
        <taxon>Tracheophyta</taxon>
        <taxon>Spermatophyta</taxon>
        <taxon>Magnoliopsida</taxon>
        <taxon>eudicotyledons</taxon>
        <taxon>Gunneridae</taxon>
        <taxon>Pentapetalae</taxon>
        <taxon>asterids</taxon>
        <taxon>campanulids</taxon>
        <taxon>Asterales</taxon>
        <taxon>Asteraceae</taxon>
        <taxon>Asteroideae</taxon>
        <taxon>Anthemideae</taxon>
        <taxon>Anthemidinae</taxon>
        <taxon>Tanacetum</taxon>
    </lineage>
</organism>
<evidence type="ECO:0008006" key="3">
    <source>
        <dbReference type="Google" id="ProtNLM"/>
    </source>
</evidence>
<reference evidence="1" key="2">
    <citation type="submission" date="2022-01" db="EMBL/GenBank/DDBJ databases">
        <authorList>
            <person name="Yamashiro T."/>
            <person name="Shiraishi A."/>
            <person name="Satake H."/>
            <person name="Nakayama K."/>
        </authorList>
    </citation>
    <scope>NUCLEOTIDE SEQUENCE</scope>
</reference>
<evidence type="ECO:0000313" key="2">
    <source>
        <dbReference type="Proteomes" id="UP001151760"/>
    </source>
</evidence>
<reference evidence="1" key="1">
    <citation type="journal article" date="2022" name="Int. J. Mol. Sci.">
        <title>Draft Genome of Tanacetum Coccineum: Genomic Comparison of Closely Related Tanacetum-Family Plants.</title>
        <authorList>
            <person name="Yamashiro T."/>
            <person name="Shiraishi A."/>
            <person name="Nakayama K."/>
            <person name="Satake H."/>
        </authorList>
    </citation>
    <scope>NUCLEOTIDE SEQUENCE</scope>
</reference>
<protein>
    <recommendedName>
        <fullName evidence="3">Zinc finger, CCHC-type, retrotransposon Gag domain protein</fullName>
    </recommendedName>
</protein>
<sequence>MTRSTTRRLFEPLNESEREIHQRRKAARWHTPNESLNIVERNFFNEGASSSGNVEPAITPVSKTLHEHSRPNQVGFQNSITFLEEQTGEVLDARDIWLIQSVCEFHGLDTENPYDHIRLFLSIVDNIRADGATRDTSRLRFFHFTLKGEAKKWLERLSPIHATSWE</sequence>
<accession>A0ABQ5ES80</accession>
<comment type="caution">
    <text evidence="1">The sequence shown here is derived from an EMBL/GenBank/DDBJ whole genome shotgun (WGS) entry which is preliminary data.</text>
</comment>
<name>A0ABQ5ES80_9ASTR</name>
<keyword evidence="2" id="KW-1185">Reference proteome</keyword>